<comment type="caution">
    <text evidence="1">The sequence shown here is derived from an EMBL/GenBank/DDBJ whole genome shotgun (WGS) entry which is preliminary data.</text>
</comment>
<dbReference type="OrthoDB" id="5817808at2759"/>
<evidence type="ECO:0000313" key="2">
    <source>
        <dbReference type="Proteomes" id="UP000605970"/>
    </source>
</evidence>
<reference evidence="1" key="1">
    <citation type="journal article" date="2020" name="Ecol. Evol.">
        <title>Genome structure and content of the rice root-knot nematode (Meloidogyne graminicola).</title>
        <authorList>
            <person name="Phan N.T."/>
            <person name="Danchin E.G.J."/>
            <person name="Klopp C."/>
            <person name="Perfus-Barbeoch L."/>
            <person name="Kozlowski D.K."/>
            <person name="Koutsovoulos G.D."/>
            <person name="Lopez-Roques C."/>
            <person name="Bouchez O."/>
            <person name="Zahm M."/>
            <person name="Besnard G."/>
            <person name="Bellafiore S."/>
        </authorList>
    </citation>
    <scope>NUCLEOTIDE SEQUENCE</scope>
    <source>
        <strain evidence="1">VN-18</strain>
    </source>
</reference>
<dbReference type="AlphaFoldDB" id="A0A8S9ZXU3"/>
<keyword evidence="2" id="KW-1185">Reference proteome</keyword>
<dbReference type="SUPFAM" id="SSF50978">
    <property type="entry name" value="WD40 repeat-like"/>
    <property type="match status" value="1"/>
</dbReference>
<dbReference type="InterPro" id="IPR036322">
    <property type="entry name" value="WD40_repeat_dom_sf"/>
</dbReference>
<evidence type="ECO:0000313" key="1">
    <source>
        <dbReference type="EMBL" id="KAF7637984.1"/>
    </source>
</evidence>
<accession>A0A8S9ZXU3</accession>
<dbReference type="Proteomes" id="UP000605970">
    <property type="component" value="Unassembled WGS sequence"/>
</dbReference>
<name>A0A8S9ZXU3_9BILA</name>
<proteinExistence type="predicted"/>
<organism evidence="1 2">
    <name type="scientific">Meloidogyne graminicola</name>
    <dbReference type="NCBI Taxonomy" id="189291"/>
    <lineage>
        <taxon>Eukaryota</taxon>
        <taxon>Metazoa</taxon>
        <taxon>Ecdysozoa</taxon>
        <taxon>Nematoda</taxon>
        <taxon>Chromadorea</taxon>
        <taxon>Rhabditida</taxon>
        <taxon>Tylenchina</taxon>
        <taxon>Tylenchomorpha</taxon>
        <taxon>Tylenchoidea</taxon>
        <taxon>Meloidogynidae</taxon>
        <taxon>Meloidogyninae</taxon>
        <taxon>Meloidogyne</taxon>
    </lineage>
</organism>
<gene>
    <name evidence="1" type="ORF">Mgra_00002687</name>
</gene>
<sequence>MTLKLEPLFAQHLNNLNEFPSFIFHYLLNKNDIILIGTNYGNCFNFLTDKLKLVRLHEDYKKRYIVAIGIWPLTEENNENIFIWIHFRCSSISLFKIIYSPSNSEIIELSPLREFSTEHYGFCKSFADLNNKRMFLPDIENLINILHIYYKNGSERILHLDGEFLNKNNKEEFKIFFKGLLMGIELINENDLFLAFEDSTICILNLQNKQIIDQLKHPKHCEFICWSITCYKKQTLIAISVIGQLYLLSYFLDEKLNVECILEKTKNNINYTALAITENNFNGNPKMAAGLKNGEIQIFSLIPPKDQGSKWSKQLNACIKNIHCNSIQCLKWMIKREELIDNKYLIFLLSGSFEEKFCFSQLLF</sequence>
<dbReference type="EMBL" id="JABEBT010000016">
    <property type="protein sequence ID" value="KAF7637984.1"/>
    <property type="molecule type" value="Genomic_DNA"/>
</dbReference>
<protein>
    <submittedName>
        <fullName evidence="1">Uncharacterized protein</fullName>
    </submittedName>
</protein>